<evidence type="ECO:0000313" key="1">
    <source>
        <dbReference type="EMBL" id="KAI8046501.1"/>
    </source>
</evidence>
<proteinExistence type="predicted"/>
<protein>
    <submittedName>
        <fullName evidence="1">Uncharacterized protein</fullName>
    </submittedName>
</protein>
<dbReference type="Proteomes" id="UP001059596">
    <property type="component" value="Chromosome 3R"/>
</dbReference>
<reference evidence="1" key="1">
    <citation type="journal article" date="2023" name="Genome Biol. Evol.">
        <title>Long-read-based Genome Assembly of Drosophila gunungcola Reveals Fewer Chemosensory Genes in Flower-breeding Species.</title>
        <authorList>
            <person name="Negi A."/>
            <person name="Liao B.Y."/>
            <person name="Yeh S.D."/>
        </authorList>
    </citation>
    <scope>NUCLEOTIDE SEQUENCE</scope>
    <source>
        <strain evidence="1">Sukarami</strain>
    </source>
</reference>
<name>A0A9P9Z0I9_9MUSC</name>
<dbReference type="EMBL" id="JAMKOV010000001">
    <property type="protein sequence ID" value="KAI8046501.1"/>
    <property type="molecule type" value="Genomic_DNA"/>
</dbReference>
<gene>
    <name evidence="1" type="ORF">M5D96_002711</name>
</gene>
<organism evidence="1 2">
    <name type="scientific">Drosophila gunungcola</name>
    <name type="common">fruit fly</name>
    <dbReference type="NCBI Taxonomy" id="103775"/>
    <lineage>
        <taxon>Eukaryota</taxon>
        <taxon>Metazoa</taxon>
        <taxon>Ecdysozoa</taxon>
        <taxon>Arthropoda</taxon>
        <taxon>Hexapoda</taxon>
        <taxon>Insecta</taxon>
        <taxon>Pterygota</taxon>
        <taxon>Neoptera</taxon>
        <taxon>Endopterygota</taxon>
        <taxon>Diptera</taxon>
        <taxon>Brachycera</taxon>
        <taxon>Muscomorpha</taxon>
        <taxon>Ephydroidea</taxon>
        <taxon>Drosophilidae</taxon>
        <taxon>Drosophila</taxon>
        <taxon>Sophophora</taxon>
    </lineage>
</organism>
<accession>A0A9P9Z0I9</accession>
<dbReference type="AlphaFoldDB" id="A0A9P9Z0I9"/>
<keyword evidence="2" id="KW-1185">Reference proteome</keyword>
<evidence type="ECO:0000313" key="2">
    <source>
        <dbReference type="Proteomes" id="UP001059596"/>
    </source>
</evidence>
<comment type="caution">
    <text evidence="1">The sequence shown here is derived from an EMBL/GenBank/DDBJ whole genome shotgun (WGS) entry which is preliminary data.</text>
</comment>
<sequence>MQPQIDVIETFSTGTMFLHILVAIKTGIFRK</sequence>